<keyword evidence="7" id="KW-0496">Mitochondrion</keyword>
<dbReference type="InterPro" id="IPR011992">
    <property type="entry name" value="EF-hand-dom_pair"/>
</dbReference>
<evidence type="ECO:0000256" key="7">
    <source>
        <dbReference type="ARBA" id="ARBA00023128"/>
    </source>
</evidence>
<dbReference type="Gene3D" id="1.10.238.10">
    <property type="entry name" value="EF-hand"/>
    <property type="match status" value="2"/>
</dbReference>
<evidence type="ECO:0000313" key="11">
    <source>
        <dbReference type="Proteomes" id="UP001634394"/>
    </source>
</evidence>
<evidence type="ECO:0000256" key="6">
    <source>
        <dbReference type="ARBA" id="ARBA00022946"/>
    </source>
</evidence>
<dbReference type="PROSITE" id="PS00018">
    <property type="entry name" value="EF_HAND_1"/>
    <property type="match status" value="2"/>
</dbReference>
<name>A0ABD3WXN4_SINWO</name>
<keyword evidence="4" id="KW-0999">Mitochondrion inner membrane</keyword>
<dbReference type="GO" id="GO:0005743">
    <property type="term" value="C:mitochondrial inner membrane"/>
    <property type="evidence" value="ECO:0007669"/>
    <property type="project" value="UniProtKB-SubCell"/>
</dbReference>
<evidence type="ECO:0000256" key="2">
    <source>
        <dbReference type="ARBA" id="ARBA00004569"/>
    </source>
</evidence>
<dbReference type="SUPFAM" id="SSF47473">
    <property type="entry name" value="EF-hand"/>
    <property type="match status" value="2"/>
</dbReference>
<dbReference type="AlphaFoldDB" id="A0ABD3WXN4"/>
<dbReference type="InterPro" id="IPR039800">
    <property type="entry name" value="MICU1/2/3"/>
</dbReference>
<dbReference type="InterPro" id="IPR018247">
    <property type="entry name" value="EF_Hand_1_Ca_BS"/>
</dbReference>
<evidence type="ECO:0000313" key="10">
    <source>
        <dbReference type="EMBL" id="KAL3878547.1"/>
    </source>
</evidence>
<comment type="caution">
    <text evidence="10">The sequence shown here is derived from an EMBL/GenBank/DDBJ whole genome shotgun (WGS) entry which is preliminary data.</text>
</comment>
<evidence type="ECO:0000256" key="5">
    <source>
        <dbReference type="ARBA" id="ARBA00022837"/>
    </source>
</evidence>
<proteinExistence type="predicted"/>
<dbReference type="GO" id="GO:0005758">
    <property type="term" value="C:mitochondrial intermembrane space"/>
    <property type="evidence" value="ECO:0007669"/>
    <property type="project" value="UniProtKB-SubCell"/>
</dbReference>
<feature type="domain" description="EF-hand" evidence="9">
    <location>
        <begin position="390"/>
        <end position="425"/>
    </location>
</feature>
<dbReference type="SMART" id="SM00054">
    <property type="entry name" value="EFh"/>
    <property type="match status" value="2"/>
</dbReference>
<keyword evidence="6" id="KW-0809">Transit peptide</keyword>
<keyword evidence="8" id="KW-0472">Membrane</keyword>
<dbReference type="Proteomes" id="UP001634394">
    <property type="component" value="Unassembled WGS sequence"/>
</dbReference>
<sequence length="453" mass="52797">GFKMATSMFQRISILYRNSVPNIRHFHSIKVKGHASIKGIFIGIPCACAFIWHSWQIFKKKRELIPMIHAAQESGEERQNEDRKLTYREQRFQQFASVEYQGIIYMTPQDFLESVTEETPRLWSKRTQLTAREVEVMLKNTPAKQKKIPNLFHLMHNKGLISYTEYLFLLCVVTKPHSGFCIAFNMFDTDGNQIVDKKEFLVLESFFTLPPHERKFVPRESSKLTALLDLESVFSQQHVEVQPEQPNKTQSVEPVQDTTLLVHFFGPKGGDVLKYEDFHRFMENLQSEVLELEFTEFSKGLRTISEEDFARILLRYTLLDKSEIEACIDRVRKRIPQAKGITFSEFKRFCQFLNSLDDFTIAMKMYTYAEHPVSQEDFQRAVMVCTGFTLGSHVVDTVFQIFDEDGDGHLSHKEFISIMKDRVHRGFKSHASHTQAGWDSFKSCVKSEMKSYN</sequence>
<evidence type="ECO:0000259" key="9">
    <source>
        <dbReference type="PROSITE" id="PS50222"/>
    </source>
</evidence>
<accession>A0ABD3WXN4</accession>
<reference evidence="10 11" key="1">
    <citation type="submission" date="2024-11" db="EMBL/GenBank/DDBJ databases">
        <title>Chromosome-level genome assembly of the freshwater bivalve Anodonta woodiana.</title>
        <authorList>
            <person name="Chen X."/>
        </authorList>
    </citation>
    <scope>NUCLEOTIDE SEQUENCE [LARGE SCALE GENOMIC DNA]</scope>
    <source>
        <strain evidence="10">MN2024</strain>
        <tissue evidence="10">Gills</tissue>
    </source>
</reference>
<keyword evidence="11" id="KW-1185">Reference proteome</keyword>
<evidence type="ECO:0000256" key="8">
    <source>
        <dbReference type="ARBA" id="ARBA00023136"/>
    </source>
</evidence>
<evidence type="ECO:0000256" key="4">
    <source>
        <dbReference type="ARBA" id="ARBA00022792"/>
    </source>
</evidence>
<dbReference type="PROSITE" id="PS50222">
    <property type="entry name" value="EF_HAND_2"/>
    <property type="match status" value="1"/>
</dbReference>
<feature type="non-terminal residue" evidence="10">
    <location>
        <position position="1"/>
    </location>
</feature>
<gene>
    <name evidence="10" type="ORF">ACJMK2_030885</name>
</gene>
<dbReference type="Pfam" id="PF13833">
    <property type="entry name" value="EF-hand_8"/>
    <property type="match status" value="1"/>
</dbReference>
<dbReference type="EMBL" id="JBJQND010000004">
    <property type="protein sequence ID" value="KAL3878547.1"/>
    <property type="molecule type" value="Genomic_DNA"/>
</dbReference>
<keyword evidence="3" id="KW-0677">Repeat</keyword>
<evidence type="ECO:0000256" key="1">
    <source>
        <dbReference type="ARBA" id="ARBA00004273"/>
    </source>
</evidence>
<dbReference type="PANTHER" id="PTHR12294:SF13">
    <property type="entry name" value="MITOCHONDRIAL CALCIUM UPTAKE 3, ISOFORM D"/>
    <property type="match status" value="1"/>
</dbReference>
<dbReference type="PANTHER" id="PTHR12294">
    <property type="entry name" value="EF HAND DOMAIN FAMILY A1,A2-RELATED"/>
    <property type="match status" value="1"/>
</dbReference>
<dbReference type="GO" id="GO:0036444">
    <property type="term" value="P:calcium import into the mitochondrion"/>
    <property type="evidence" value="ECO:0007669"/>
    <property type="project" value="UniProtKB-ARBA"/>
</dbReference>
<protein>
    <recommendedName>
        <fullName evidence="9">EF-hand domain-containing protein</fullName>
    </recommendedName>
</protein>
<keyword evidence="5" id="KW-0106">Calcium</keyword>
<dbReference type="InterPro" id="IPR002048">
    <property type="entry name" value="EF_hand_dom"/>
</dbReference>
<organism evidence="10 11">
    <name type="scientific">Sinanodonta woodiana</name>
    <name type="common">Chinese pond mussel</name>
    <name type="synonym">Anodonta woodiana</name>
    <dbReference type="NCBI Taxonomy" id="1069815"/>
    <lineage>
        <taxon>Eukaryota</taxon>
        <taxon>Metazoa</taxon>
        <taxon>Spiralia</taxon>
        <taxon>Lophotrochozoa</taxon>
        <taxon>Mollusca</taxon>
        <taxon>Bivalvia</taxon>
        <taxon>Autobranchia</taxon>
        <taxon>Heteroconchia</taxon>
        <taxon>Palaeoheterodonta</taxon>
        <taxon>Unionida</taxon>
        <taxon>Unionoidea</taxon>
        <taxon>Unionidae</taxon>
        <taxon>Unioninae</taxon>
        <taxon>Sinanodonta</taxon>
    </lineage>
</organism>
<comment type="subcellular location">
    <subcellularLocation>
        <location evidence="1">Mitochondrion inner membrane</location>
    </subcellularLocation>
    <subcellularLocation>
        <location evidence="2">Mitochondrion intermembrane space</location>
    </subcellularLocation>
</comment>
<evidence type="ECO:0000256" key="3">
    <source>
        <dbReference type="ARBA" id="ARBA00022737"/>
    </source>
</evidence>